<dbReference type="Proteomes" id="UP000615446">
    <property type="component" value="Unassembled WGS sequence"/>
</dbReference>
<dbReference type="EMBL" id="BEXD01003513">
    <property type="protein sequence ID" value="GBC01359.1"/>
    <property type="molecule type" value="Genomic_DNA"/>
</dbReference>
<keyword evidence="3" id="KW-1185">Reference proteome</keyword>
<organism evidence="1 3">
    <name type="scientific">Rhizophagus clarus</name>
    <dbReference type="NCBI Taxonomy" id="94130"/>
    <lineage>
        <taxon>Eukaryota</taxon>
        <taxon>Fungi</taxon>
        <taxon>Fungi incertae sedis</taxon>
        <taxon>Mucoromycota</taxon>
        <taxon>Glomeromycotina</taxon>
        <taxon>Glomeromycetes</taxon>
        <taxon>Glomerales</taxon>
        <taxon>Glomeraceae</taxon>
        <taxon>Rhizophagus</taxon>
    </lineage>
</organism>
<dbReference type="AlphaFoldDB" id="A0A2Z6SA61"/>
<evidence type="ECO:0000313" key="1">
    <source>
        <dbReference type="EMBL" id="GBC01359.1"/>
    </source>
</evidence>
<protein>
    <submittedName>
        <fullName evidence="1">Uncharacterized protein</fullName>
    </submittedName>
</protein>
<evidence type="ECO:0000313" key="2">
    <source>
        <dbReference type="EMBL" id="GES75900.1"/>
    </source>
</evidence>
<name>A0A2Z6SA61_9GLOM</name>
<gene>
    <name evidence="2" type="ORF">RCL2_000330500</name>
    <name evidence="1" type="ORF">RclHR1_04160006</name>
</gene>
<evidence type="ECO:0000313" key="3">
    <source>
        <dbReference type="Proteomes" id="UP000247702"/>
    </source>
</evidence>
<comment type="caution">
    <text evidence="1">The sequence shown here is derived from an EMBL/GenBank/DDBJ whole genome shotgun (WGS) entry which is preliminary data.</text>
</comment>
<reference evidence="2" key="2">
    <citation type="submission" date="2019-10" db="EMBL/GenBank/DDBJ databases">
        <title>Conservation and host-specific expression of non-tandemly repeated heterogenous ribosome RNA gene in arbuscular mycorrhizal fungi.</title>
        <authorList>
            <person name="Maeda T."/>
            <person name="Kobayashi Y."/>
            <person name="Nakagawa T."/>
            <person name="Ezawa T."/>
            <person name="Yamaguchi K."/>
            <person name="Bino T."/>
            <person name="Nishimoto Y."/>
            <person name="Shigenobu S."/>
            <person name="Kawaguchi M."/>
        </authorList>
    </citation>
    <scope>NUCLEOTIDE SEQUENCE</scope>
    <source>
        <strain evidence="2">HR1</strain>
    </source>
</reference>
<dbReference type="EMBL" id="BLAL01000018">
    <property type="protein sequence ID" value="GES75900.1"/>
    <property type="molecule type" value="Genomic_DNA"/>
</dbReference>
<dbReference type="Proteomes" id="UP000247702">
    <property type="component" value="Unassembled WGS sequence"/>
</dbReference>
<reference evidence="1 3" key="1">
    <citation type="submission" date="2017-11" db="EMBL/GenBank/DDBJ databases">
        <title>The genome of Rhizophagus clarus HR1 reveals common genetic basis of auxotrophy among arbuscular mycorrhizal fungi.</title>
        <authorList>
            <person name="Kobayashi Y."/>
        </authorList>
    </citation>
    <scope>NUCLEOTIDE SEQUENCE [LARGE SCALE GENOMIC DNA]</scope>
    <source>
        <strain evidence="1 3">HR1</strain>
    </source>
</reference>
<sequence length="179" mass="19907">MEPHLSTAEISALHIRLAKEEMSGVFKHQTKALLRDLLFKLPQLCKSITVTTAGAAKLFDNFSEYRMDLGLLQYKPKASTQQIIAANILGTLCHLFSAAFLDTIIFPALDQLSHEIDKQIEAINISHQLEIMAVTNKEKLVCIDPPDNFSKMKMDIETMHQSTVAQSTLSPSSPPITVE</sequence>
<accession>A0A2Z6SA61</accession>
<proteinExistence type="predicted"/>